<dbReference type="OrthoDB" id="5846312at2"/>
<dbReference type="PANTHER" id="PTHR41771">
    <property type="entry name" value="MEMBRANE PROTEIN-RELATED"/>
    <property type="match status" value="1"/>
</dbReference>
<feature type="transmembrane region" description="Helical" evidence="1">
    <location>
        <begin position="226"/>
        <end position="244"/>
    </location>
</feature>
<feature type="transmembrane region" description="Helical" evidence="1">
    <location>
        <begin position="153"/>
        <end position="170"/>
    </location>
</feature>
<reference evidence="2 3" key="1">
    <citation type="submission" date="2019-06" db="EMBL/GenBank/DDBJ databases">
        <authorList>
            <person name="Li J."/>
        </authorList>
    </citation>
    <scope>NUCLEOTIDE SEQUENCE [LARGE SCALE GENOMIC DNA]</scope>
    <source>
        <strain evidence="2 3">LMG 28165</strain>
    </source>
</reference>
<evidence type="ECO:0000313" key="3">
    <source>
        <dbReference type="Proteomes" id="UP000312032"/>
    </source>
</evidence>
<keyword evidence="1" id="KW-0812">Transmembrane</keyword>
<accession>A0A5C4U1F5</accession>
<feature type="transmembrane region" description="Helical" evidence="1">
    <location>
        <begin position="177"/>
        <end position="195"/>
    </location>
</feature>
<name>A0A5C4U1F5_9CORY</name>
<gene>
    <name evidence="2" type="ORF">FHE74_09805</name>
</gene>
<evidence type="ECO:0000313" key="2">
    <source>
        <dbReference type="EMBL" id="TNL95071.1"/>
    </source>
</evidence>
<feature type="transmembrane region" description="Helical" evidence="1">
    <location>
        <begin position="20"/>
        <end position="44"/>
    </location>
</feature>
<dbReference type="Pfam" id="PF07907">
    <property type="entry name" value="YibE_F"/>
    <property type="match status" value="1"/>
</dbReference>
<keyword evidence="1" id="KW-1133">Transmembrane helix</keyword>
<feature type="transmembrane region" description="Helical" evidence="1">
    <location>
        <begin position="373"/>
        <end position="394"/>
    </location>
</feature>
<dbReference type="InterPro" id="IPR012507">
    <property type="entry name" value="YibE_F"/>
</dbReference>
<comment type="caution">
    <text evidence="2">The sequence shown here is derived from an EMBL/GenBank/DDBJ whole genome shotgun (WGS) entry which is preliminary data.</text>
</comment>
<proteinExistence type="predicted"/>
<dbReference type="RefSeq" id="WP_139466339.1">
    <property type="nucleotide sequence ID" value="NZ_VDHJ01000016.1"/>
</dbReference>
<keyword evidence="1" id="KW-0472">Membrane</keyword>
<feature type="transmembrane region" description="Helical" evidence="1">
    <location>
        <begin position="264"/>
        <end position="289"/>
    </location>
</feature>
<dbReference type="PANTHER" id="PTHR41771:SF1">
    <property type="entry name" value="MEMBRANE PROTEIN"/>
    <property type="match status" value="1"/>
</dbReference>
<feature type="transmembrane region" description="Helical" evidence="1">
    <location>
        <begin position="330"/>
        <end position="353"/>
    </location>
</feature>
<feature type="transmembrane region" description="Helical" evidence="1">
    <location>
        <begin position="201"/>
        <end position="219"/>
    </location>
</feature>
<sequence>MGRHSSRGSTAYNNSPNTHIYRRILLGFLVVAGIATLLGLVLTWPSDDPVKTSPEFENTYASSQSKTTATVTAIEPGECGPQCYDAKIEITDGSHKGATSTLHHYGVKGEAELEQGDKIRVVEGPPAPPTSGMTGQVGEPTWVFADFQRTVPLSVWSAVIVVFVLALGALRGLRSLIGLVLSMAVVAIYLLPGLLRGGDPMTLAVLTGSFILFAVVFLVHGWNWKAASALGGTLVALGITTWLAKVAINTVQLQGLGNEDNLKLALYLPDISLEGLMLCGFVIGALGALNDVTIAQASAVNELALLEPTASRLRLFLAAMKVGQDHVASMVYTLVLTYVGAALPLLLLLSAAGRPLGETLTSDIMATELVRSGIGALGLILAVPLATLFAAWTVSRSEG</sequence>
<organism evidence="2 3">
    <name type="scientific">Corynebacterium tapiri</name>
    <dbReference type="NCBI Taxonomy" id="1448266"/>
    <lineage>
        <taxon>Bacteria</taxon>
        <taxon>Bacillati</taxon>
        <taxon>Actinomycetota</taxon>
        <taxon>Actinomycetes</taxon>
        <taxon>Mycobacteriales</taxon>
        <taxon>Corynebacteriaceae</taxon>
        <taxon>Corynebacterium</taxon>
    </lineage>
</organism>
<protein>
    <submittedName>
        <fullName evidence="2">YibE/F family protein</fullName>
    </submittedName>
</protein>
<evidence type="ECO:0000256" key="1">
    <source>
        <dbReference type="SAM" id="Phobius"/>
    </source>
</evidence>
<dbReference type="AlphaFoldDB" id="A0A5C4U1F5"/>
<dbReference type="Proteomes" id="UP000312032">
    <property type="component" value="Unassembled WGS sequence"/>
</dbReference>
<keyword evidence="3" id="KW-1185">Reference proteome</keyword>
<dbReference type="EMBL" id="VDHJ01000016">
    <property type="protein sequence ID" value="TNL95071.1"/>
    <property type="molecule type" value="Genomic_DNA"/>
</dbReference>